<dbReference type="GO" id="GO:0035556">
    <property type="term" value="P:intracellular signal transduction"/>
    <property type="evidence" value="ECO:0007669"/>
    <property type="project" value="InterPro"/>
</dbReference>
<dbReference type="InterPro" id="IPR029787">
    <property type="entry name" value="Nucleotide_cyclase"/>
</dbReference>
<dbReference type="SUPFAM" id="SSF48452">
    <property type="entry name" value="TPR-like"/>
    <property type="match status" value="1"/>
</dbReference>
<comment type="caution">
    <text evidence="2">The sequence shown here is derived from an EMBL/GenBank/DDBJ whole genome shotgun (WGS) entry which is preliminary data.</text>
</comment>
<name>A0A7W9SV22_ARMRO</name>
<dbReference type="PANTHER" id="PTHR47691">
    <property type="entry name" value="REGULATOR-RELATED"/>
    <property type="match status" value="1"/>
</dbReference>
<evidence type="ECO:0000313" key="2">
    <source>
        <dbReference type="EMBL" id="MBB6053196.1"/>
    </source>
</evidence>
<dbReference type="RefSeq" id="WP_184203246.1">
    <property type="nucleotide sequence ID" value="NZ_JACHGW010000005.1"/>
</dbReference>
<sequence length="881" mass="98087">MQTFLFTDIEGSTRLWESHPEEMRQALQHHDALLRTQVEAAGGQVFKTIGDAFCTVFPEPVAALRASLQIQRALQSQPLTFAGDSELRVRIALHSGAAEARDHDYFGPTLNRVARLLAVGHGGQVLLSETTTSVLGEACPADCTLRDLGQHTLKDIEHPETIYQLCHPQLLSEFPPLRTEPSRRSSLPTPLTSLVGREAERALLCERVPQARLLTLLGAGGTGKTHLALEAAHQLAATAHFLLVLFLGMEEETDPLRLWPLLASQLERLGVALPSPLPGSGPEDIPRRVVAALGRYPTLLVLDNLEQLDNQTLHPILRFLLEQAPSVRLLVTSRRRLSLRGEQVITLSPLSTEAGVALFLERVRQLRPEFEASDETVAQIRTLCQRLDGLPLALEMAAARTGVLSLGQILARIEDRFDLLVNRSKDVPARQLSLHATIEWSYELLSPEAQRFLPLLAVFRGGWCLEAAEAVGGELALDASDELQAASLLVIETTPEPRYRLLEAVRSFARSQLAPEAWDEARQRHAEWYLAQLRQDSPQMKSPRERENILQAMAHLRQTQQLDSLATMLLSQLGYWWVYAGFDEAREQLGGYIDACLAAGAGGETPLSLLAHLLHLELYQQRLESATTWLAKADSLLSASERENNPEWLLALAHWHEKAGQLDEALVLNGRCESHPQTPAHIREQARISQIWTYLRLGRAQEALQQCQQTLTQHLQRTTAPDSQVATLYYLQAIAHLQQEALPAARLLLDKSQAVLDTLRFTSVENIVCSIEATWLLASGHYEAAWERATACLLPLWQQRDFGRVLVCLDTLAAASWLPDRKHLTPGYLRILLAVETLLPYHRTAFERQGTQQLLERVGPLGALPASREELDQLVHALPKA</sequence>
<dbReference type="Gene3D" id="1.25.40.10">
    <property type="entry name" value="Tetratricopeptide repeat domain"/>
    <property type="match status" value="1"/>
</dbReference>
<dbReference type="SUPFAM" id="SSF52540">
    <property type="entry name" value="P-loop containing nucleoside triphosphate hydrolases"/>
    <property type="match status" value="1"/>
</dbReference>
<dbReference type="Proteomes" id="UP000520814">
    <property type="component" value="Unassembled WGS sequence"/>
</dbReference>
<dbReference type="InterPro" id="IPR011990">
    <property type="entry name" value="TPR-like_helical_dom_sf"/>
</dbReference>
<dbReference type="InterPro" id="IPR041664">
    <property type="entry name" value="AAA_16"/>
</dbReference>
<dbReference type="SUPFAM" id="SSF55073">
    <property type="entry name" value="Nucleotide cyclase"/>
    <property type="match status" value="1"/>
</dbReference>
<dbReference type="InterPro" id="IPR001054">
    <property type="entry name" value="A/G_cyclase"/>
</dbReference>
<keyword evidence="3" id="KW-1185">Reference proteome</keyword>
<dbReference type="PROSITE" id="PS50125">
    <property type="entry name" value="GUANYLATE_CYCLASE_2"/>
    <property type="match status" value="1"/>
</dbReference>
<reference evidence="2 3" key="1">
    <citation type="submission" date="2020-08" db="EMBL/GenBank/DDBJ databases">
        <title>Genomic Encyclopedia of Type Strains, Phase IV (KMG-IV): sequencing the most valuable type-strain genomes for metagenomic binning, comparative biology and taxonomic classification.</title>
        <authorList>
            <person name="Goeker M."/>
        </authorList>
    </citation>
    <scope>NUCLEOTIDE SEQUENCE [LARGE SCALE GENOMIC DNA]</scope>
    <source>
        <strain evidence="2 3">DSM 23562</strain>
    </source>
</reference>
<dbReference type="CDD" id="cd07302">
    <property type="entry name" value="CHD"/>
    <property type="match status" value="1"/>
</dbReference>
<dbReference type="InterPro" id="IPR027417">
    <property type="entry name" value="P-loop_NTPase"/>
</dbReference>
<dbReference type="AlphaFoldDB" id="A0A7W9SV22"/>
<dbReference type="GO" id="GO:0004016">
    <property type="term" value="F:adenylate cyclase activity"/>
    <property type="evidence" value="ECO:0007669"/>
    <property type="project" value="UniProtKB-ARBA"/>
</dbReference>
<dbReference type="Pfam" id="PF13191">
    <property type="entry name" value="AAA_16"/>
    <property type="match status" value="1"/>
</dbReference>
<dbReference type="Pfam" id="PF00211">
    <property type="entry name" value="Guanylate_cyc"/>
    <property type="match status" value="1"/>
</dbReference>
<organism evidence="2 3">
    <name type="scientific">Armatimonas rosea</name>
    <dbReference type="NCBI Taxonomy" id="685828"/>
    <lineage>
        <taxon>Bacteria</taxon>
        <taxon>Bacillati</taxon>
        <taxon>Armatimonadota</taxon>
        <taxon>Armatimonadia</taxon>
        <taxon>Armatimonadales</taxon>
        <taxon>Armatimonadaceae</taxon>
        <taxon>Armatimonas</taxon>
    </lineage>
</organism>
<dbReference type="PANTHER" id="PTHR47691:SF3">
    <property type="entry name" value="HTH-TYPE TRANSCRIPTIONAL REGULATOR RV0890C-RELATED"/>
    <property type="match status" value="1"/>
</dbReference>
<evidence type="ECO:0000313" key="3">
    <source>
        <dbReference type="Proteomes" id="UP000520814"/>
    </source>
</evidence>
<feature type="domain" description="Guanylate cyclase" evidence="1">
    <location>
        <begin position="3"/>
        <end position="117"/>
    </location>
</feature>
<evidence type="ECO:0000259" key="1">
    <source>
        <dbReference type="PROSITE" id="PS50125"/>
    </source>
</evidence>
<accession>A0A7W9SV22</accession>
<gene>
    <name evidence="2" type="ORF">HNQ39_005028</name>
</gene>
<dbReference type="Gene3D" id="3.40.50.300">
    <property type="entry name" value="P-loop containing nucleotide triphosphate hydrolases"/>
    <property type="match status" value="1"/>
</dbReference>
<dbReference type="SMART" id="SM00044">
    <property type="entry name" value="CYCc"/>
    <property type="match status" value="1"/>
</dbReference>
<dbReference type="GO" id="GO:0009190">
    <property type="term" value="P:cyclic nucleotide biosynthetic process"/>
    <property type="evidence" value="ECO:0007669"/>
    <property type="project" value="InterPro"/>
</dbReference>
<protein>
    <submittedName>
        <fullName evidence="2">Putative ATPase/class 3 adenylate cyclase</fullName>
    </submittedName>
</protein>
<proteinExistence type="predicted"/>
<dbReference type="EMBL" id="JACHGW010000005">
    <property type="protein sequence ID" value="MBB6053196.1"/>
    <property type="molecule type" value="Genomic_DNA"/>
</dbReference>
<dbReference type="Gene3D" id="3.30.70.1230">
    <property type="entry name" value="Nucleotide cyclase"/>
    <property type="match status" value="1"/>
</dbReference>